<evidence type="ECO:0000256" key="2">
    <source>
        <dbReference type="ARBA" id="ARBA00022679"/>
    </source>
</evidence>
<dbReference type="PANTHER" id="PTHR43464:SF19">
    <property type="entry name" value="UBIQUINONE BIOSYNTHESIS O-METHYLTRANSFERASE, MITOCHONDRIAL"/>
    <property type="match status" value="1"/>
</dbReference>
<name>A0A1I2G6F1_9BACT</name>
<keyword evidence="1 5" id="KW-0489">Methyltransferase</keyword>
<organism evidence="5 6">
    <name type="scientific">Nannocystis exedens</name>
    <dbReference type="NCBI Taxonomy" id="54"/>
    <lineage>
        <taxon>Bacteria</taxon>
        <taxon>Pseudomonadati</taxon>
        <taxon>Myxococcota</taxon>
        <taxon>Polyangia</taxon>
        <taxon>Nannocystales</taxon>
        <taxon>Nannocystaceae</taxon>
        <taxon>Nannocystis</taxon>
    </lineage>
</organism>
<evidence type="ECO:0000256" key="1">
    <source>
        <dbReference type="ARBA" id="ARBA00022603"/>
    </source>
</evidence>
<dbReference type="PANTHER" id="PTHR43464">
    <property type="entry name" value="METHYLTRANSFERASE"/>
    <property type="match status" value="1"/>
</dbReference>
<evidence type="ECO:0000313" key="5">
    <source>
        <dbReference type="EMBL" id="SFF13102.1"/>
    </source>
</evidence>
<dbReference type="GO" id="GO:0032259">
    <property type="term" value="P:methylation"/>
    <property type="evidence" value="ECO:0007669"/>
    <property type="project" value="UniProtKB-KW"/>
</dbReference>
<reference evidence="6" key="1">
    <citation type="submission" date="2016-10" db="EMBL/GenBank/DDBJ databases">
        <authorList>
            <person name="Varghese N."/>
            <person name="Submissions S."/>
        </authorList>
    </citation>
    <scope>NUCLEOTIDE SEQUENCE [LARGE SCALE GENOMIC DNA]</scope>
    <source>
        <strain evidence="6">ATCC 25963</strain>
    </source>
</reference>
<keyword evidence="3" id="KW-0949">S-adenosyl-L-methionine</keyword>
<dbReference type="AlphaFoldDB" id="A0A1I2G6F1"/>
<protein>
    <submittedName>
        <fullName evidence="5">Methyltransferase domain-containing protein</fullName>
    </submittedName>
</protein>
<dbReference type="Pfam" id="PF13649">
    <property type="entry name" value="Methyltransf_25"/>
    <property type="match status" value="1"/>
</dbReference>
<dbReference type="EMBL" id="FOMX01000030">
    <property type="protein sequence ID" value="SFF13102.1"/>
    <property type="molecule type" value="Genomic_DNA"/>
</dbReference>
<dbReference type="Proteomes" id="UP000199400">
    <property type="component" value="Unassembled WGS sequence"/>
</dbReference>
<dbReference type="InterPro" id="IPR029063">
    <property type="entry name" value="SAM-dependent_MTases_sf"/>
</dbReference>
<dbReference type="InterPro" id="IPR041698">
    <property type="entry name" value="Methyltransf_25"/>
</dbReference>
<sequence length="285" mass="29777">MSGDNSQMIADWNGRVGEGWRVHQERLDDMMAAYGEAVLQAAAARPGERVLDVGCGAGATSLALARAVQPGGAVVGVDVSVPLLERARERAAAAGLDLEFRRADASVDDLGPGGYDLLCSRFGVMFFADPVAAFRHLRAAARPGGRLVFVCWRAAAENDWVVLPQRALQGIVPPQPPPEPSAPGPFSFGARERVQGILDAAGFRAVTIAPFDAPLRFGRGDTPEAAVDDAVAQALDVGPVSRLLAGQPDDVRARGLAAVRAAFAERAGPTGVIIRGAAWIVTAQV</sequence>
<keyword evidence="2 5" id="KW-0808">Transferase</keyword>
<accession>A0A1I2G6F1</accession>
<dbReference type="OrthoDB" id="9777638at2"/>
<gene>
    <name evidence="5" type="ORF">SAMN02745121_07098</name>
</gene>
<dbReference type="SUPFAM" id="SSF53335">
    <property type="entry name" value="S-adenosyl-L-methionine-dependent methyltransferases"/>
    <property type="match status" value="1"/>
</dbReference>
<evidence type="ECO:0000259" key="4">
    <source>
        <dbReference type="Pfam" id="PF13649"/>
    </source>
</evidence>
<proteinExistence type="predicted"/>
<dbReference type="GO" id="GO:0008168">
    <property type="term" value="F:methyltransferase activity"/>
    <property type="evidence" value="ECO:0007669"/>
    <property type="project" value="UniProtKB-KW"/>
</dbReference>
<dbReference type="CDD" id="cd02440">
    <property type="entry name" value="AdoMet_MTases"/>
    <property type="match status" value="1"/>
</dbReference>
<keyword evidence="6" id="KW-1185">Reference proteome</keyword>
<dbReference type="STRING" id="54.SAMN02745121_07098"/>
<dbReference type="RefSeq" id="WP_096325700.1">
    <property type="nucleotide sequence ID" value="NZ_FOMX01000030.1"/>
</dbReference>
<feature type="domain" description="Methyltransferase" evidence="4">
    <location>
        <begin position="50"/>
        <end position="145"/>
    </location>
</feature>
<evidence type="ECO:0000256" key="3">
    <source>
        <dbReference type="ARBA" id="ARBA00022691"/>
    </source>
</evidence>
<dbReference type="Gene3D" id="3.40.50.150">
    <property type="entry name" value="Vaccinia Virus protein VP39"/>
    <property type="match status" value="1"/>
</dbReference>
<evidence type="ECO:0000313" key="6">
    <source>
        <dbReference type="Proteomes" id="UP000199400"/>
    </source>
</evidence>